<dbReference type="RefSeq" id="WP_115515831.1">
    <property type="nucleotide sequence ID" value="NZ_QRGO01000001.1"/>
</dbReference>
<reference evidence="4" key="1">
    <citation type="submission" date="2018-08" db="EMBL/GenBank/DDBJ databases">
        <authorList>
            <person name="Kim S.-J."/>
            <person name="Jung G.-Y."/>
        </authorList>
    </citation>
    <scope>NUCLEOTIDE SEQUENCE [LARGE SCALE GENOMIC DNA]</scope>
    <source>
        <strain evidence="4">GY_H</strain>
    </source>
</reference>
<dbReference type="Proteomes" id="UP000263993">
    <property type="component" value="Unassembled WGS sequence"/>
</dbReference>
<protein>
    <submittedName>
        <fullName evidence="3">GIY-YIG nuclease family protein</fullName>
    </submittedName>
</protein>
<proteinExistence type="inferred from homology"/>
<keyword evidence="4" id="KW-1185">Reference proteome</keyword>
<dbReference type="InterPro" id="IPR035901">
    <property type="entry name" value="GIY-YIG_endonuc_sf"/>
</dbReference>
<dbReference type="Pfam" id="PF01541">
    <property type="entry name" value="GIY-YIG"/>
    <property type="match status" value="1"/>
</dbReference>
<dbReference type="EMBL" id="QRGO01000001">
    <property type="protein sequence ID" value="RDV03806.1"/>
    <property type="molecule type" value="Genomic_DNA"/>
</dbReference>
<feature type="domain" description="GIY-YIG" evidence="2">
    <location>
        <begin position="1"/>
        <end position="78"/>
    </location>
</feature>
<dbReference type="InterPro" id="IPR000305">
    <property type="entry name" value="GIY-YIG_endonuc"/>
</dbReference>
<organism evidence="3 4">
    <name type="scientific">Undibacter mobilis</name>
    <dbReference type="NCBI Taxonomy" id="2292256"/>
    <lineage>
        <taxon>Bacteria</taxon>
        <taxon>Pseudomonadati</taxon>
        <taxon>Pseudomonadota</taxon>
        <taxon>Alphaproteobacteria</taxon>
        <taxon>Hyphomicrobiales</taxon>
        <taxon>Nitrobacteraceae</taxon>
        <taxon>Undibacter</taxon>
    </lineage>
</organism>
<evidence type="ECO:0000313" key="4">
    <source>
        <dbReference type="Proteomes" id="UP000263993"/>
    </source>
</evidence>
<dbReference type="PROSITE" id="PS50164">
    <property type="entry name" value="GIY_YIG"/>
    <property type="match status" value="1"/>
</dbReference>
<dbReference type="PANTHER" id="PTHR34477:SF1">
    <property type="entry name" value="UPF0213 PROTEIN YHBQ"/>
    <property type="match status" value="1"/>
</dbReference>
<accession>A0A371B883</accession>
<dbReference type="CDD" id="cd10449">
    <property type="entry name" value="GIY-YIG_SLX1_like"/>
    <property type="match status" value="1"/>
</dbReference>
<dbReference type="OrthoDB" id="7159537at2"/>
<dbReference type="PANTHER" id="PTHR34477">
    <property type="entry name" value="UPF0213 PROTEIN YHBQ"/>
    <property type="match status" value="1"/>
</dbReference>
<dbReference type="Gene3D" id="3.40.1440.10">
    <property type="entry name" value="GIY-YIG endonuclease"/>
    <property type="match status" value="1"/>
</dbReference>
<sequence>MDCFVYVLGCRSGGRALTYVGWTHDIERRLAQHNTGKGARSTRGRTWQLLHSECFATKTEAMSREWHLKRERAFRKELAQRILG</sequence>
<dbReference type="AlphaFoldDB" id="A0A371B883"/>
<dbReference type="SUPFAM" id="SSF82771">
    <property type="entry name" value="GIY-YIG endonuclease"/>
    <property type="match status" value="1"/>
</dbReference>
<dbReference type="InterPro" id="IPR050190">
    <property type="entry name" value="UPF0213_domain"/>
</dbReference>
<name>A0A371B883_9BRAD</name>
<comment type="caution">
    <text evidence="3">The sequence shown here is derived from an EMBL/GenBank/DDBJ whole genome shotgun (WGS) entry which is preliminary data.</text>
</comment>
<evidence type="ECO:0000313" key="3">
    <source>
        <dbReference type="EMBL" id="RDV03806.1"/>
    </source>
</evidence>
<evidence type="ECO:0000256" key="1">
    <source>
        <dbReference type="ARBA" id="ARBA00007435"/>
    </source>
</evidence>
<comment type="similarity">
    <text evidence="1">Belongs to the UPF0213 family.</text>
</comment>
<evidence type="ECO:0000259" key="2">
    <source>
        <dbReference type="PROSITE" id="PS50164"/>
    </source>
</evidence>
<gene>
    <name evidence="3" type="ORF">DXH78_03920</name>
</gene>